<gene>
    <name evidence="7" type="ORF">C0Q70_12668</name>
</gene>
<evidence type="ECO:0000256" key="1">
    <source>
        <dbReference type="ARBA" id="ARBA00022723"/>
    </source>
</evidence>
<dbReference type="PROSITE" id="PS50157">
    <property type="entry name" value="ZINC_FINGER_C2H2_2"/>
    <property type="match status" value="1"/>
</dbReference>
<dbReference type="GO" id="GO:0005634">
    <property type="term" value="C:nucleus"/>
    <property type="evidence" value="ECO:0007669"/>
    <property type="project" value="UniProtKB-ARBA"/>
</dbReference>
<dbReference type="EMBL" id="PZQS01000007">
    <property type="protein sequence ID" value="PVD27506.1"/>
    <property type="molecule type" value="Genomic_DNA"/>
</dbReference>
<keyword evidence="8" id="KW-1185">Reference proteome</keyword>
<keyword evidence="4" id="KW-0862">Zinc</keyword>
<evidence type="ECO:0000313" key="7">
    <source>
        <dbReference type="EMBL" id="PVD27506.1"/>
    </source>
</evidence>
<evidence type="ECO:0000256" key="2">
    <source>
        <dbReference type="ARBA" id="ARBA00022737"/>
    </source>
</evidence>
<dbReference type="InterPro" id="IPR050329">
    <property type="entry name" value="GLI_C2H2-zinc-finger"/>
</dbReference>
<dbReference type="AlphaFoldDB" id="A0A2T7P258"/>
<name>A0A2T7P258_POMCA</name>
<dbReference type="SUPFAM" id="SSF57667">
    <property type="entry name" value="beta-beta-alpha zinc fingers"/>
    <property type="match status" value="1"/>
</dbReference>
<dbReference type="GO" id="GO:0000981">
    <property type="term" value="F:DNA-binding transcription factor activity, RNA polymerase II-specific"/>
    <property type="evidence" value="ECO:0007669"/>
    <property type="project" value="TreeGrafter"/>
</dbReference>
<evidence type="ECO:0000259" key="6">
    <source>
        <dbReference type="PROSITE" id="PS50157"/>
    </source>
</evidence>
<evidence type="ECO:0000256" key="3">
    <source>
        <dbReference type="ARBA" id="ARBA00022771"/>
    </source>
</evidence>
<dbReference type="GO" id="GO:0045944">
    <property type="term" value="P:positive regulation of transcription by RNA polymerase II"/>
    <property type="evidence" value="ECO:0007669"/>
    <property type="project" value="UniProtKB-ARBA"/>
</dbReference>
<proteinExistence type="predicted"/>
<dbReference type="PANTHER" id="PTHR19818:SF139">
    <property type="entry name" value="PAIR-RULE PROTEIN ODD-PAIRED"/>
    <property type="match status" value="1"/>
</dbReference>
<dbReference type="Proteomes" id="UP000245119">
    <property type="component" value="Linkage Group LG7"/>
</dbReference>
<accession>A0A2T7P258</accession>
<dbReference type="SMART" id="SM00355">
    <property type="entry name" value="ZnF_C2H2"/>
    <property type="match status" value="2"/>
</dbReference>
<sequence>MEDSGTTWKVGRRIVELSELAKQMYCKDCGCVLDLNLTEGETRVGLASVLIVHCRPCGSKNEVHTCSKKDLSEGRPVYNININIVVDLLQYGSPDLLNVLAVLEVPTSSLFMLPSFPPSHPLHPLAGGDDAHHSSLTAQAQAAGFIRRPALTVGQSPTEDNCLKSEDLHGGLTDGSKAAGRDLSRSALFRHRQHKHDMKRDPVLCPRTGCKKKFARVELLQKHLAAVHSEVKQYLCPKCGKRFGVKHYMIEHKARCGMQPYQCELRMEEVISPSCPAPSFSASCIIADLLMKRIM</sequence>
<dbReference type="PANTHER" id="PTHR19818">
    <property type="entry name" value="ZINC FINGER PROTEIN ZIC AND GLI"/>
    <property type="match status" value="1"/>
</dbReference>
<dbReference type="OrthoDB" id="7698403at2759"/>
<keyword evidence="2" id="KW-0677">Repeat</keyword>
<evidence type="ECO:0000313" key="8">
    <source>
        <dbReference type="Proteomes" id="UP000245119"/>
    </source>
</evidence>
<comment type="caution">
    <text evidence="7">The sequence shown here is derived from an EMBL/GenBank/DDBJ whole genome shotgun (WGS) entry which is preliminary data.</text>
</comment>
<protein>
    <recommendedName>
        <fullName evidence="6">C2H2-type domain-containing protein</fullName>
    </recommendedName>
</protein>
<dbReference type="PROSITE" id="PS00028">
    <property type="entry name" value="ZINC_FINGER_C2H2_1"/>
    <property type="match status" value="1"/>
</dbReference>
<dbReference type="Gene3D" id="3.30.160.60">
    <property type="entry name" value="Classic Zinc Finger"/>
    <property type="match status" value="1"/>
</dbReference>
<organism evidence="7 8">
    <name type="scientific">Pomacea canaliculata</name>
    <name type="common">Golden apple snail</name>
    <dbReference type="NCBI Taxonomy" id="400727"/>
    <lineage>
        <taxon>Eukaryota</taxon>
        <taxon>Metazoa</taxon>
        <taxon>Spiralia</taxon>
        <taxon>Lophotrochozoa</taxon>
        <taxon>Mollusca</taxon>
        <taxon>Gastropoda</taxon>
        <taxon>Caenogastropoda</taxon>
        <taxon>Architaenioglossa</taxon>
        <taxon>Ampullarioidea</taxon>
        <taxon>Ampullariidae</taxon>
        <taxon>Pomacea</taxon>
    </lineage>
</organism>
<evidence type="ECO:0000256" key="4">
    <source>
        <dbReference type="ARBA" id="ARBA00022833"/>
    </source>
</evidence>
<dbReference type="InterPro" id="IPR013087">
    <property type="entry name" value="Znf_C2H2_type"/>
</dbReference>
<keyword evidence="1" id="KW-0479">Metal-binding</keyword>
<keyword evidence="3 5" id="KW-0863">Zinc-finger</keyword>
<dbReference type="InterPro" id="IPR049012">
    <property type="entry name" value="Mutator_transp_dom"/>
</dbReference>
<dbReference type="GO" id="GO:0000978">
    <property type="term" value="F:RNA polymerase II cis-regulatory region sequence-specific DNA binding"/>
    <property type="evidence" value="ECO:0007669"/>
    <property type="project" value="TreeGrafter"/>
</dbReference>
<dbReference type="GO" id="GO:0008270">
    <property type="term" value="F:zinc ion binding"/>
    <property type="evidence" value="ECO:0007669"/>
    <property type="project" value="UniProtKB-KW"/>
</dbReference>
<reference evidence="7 8" key="1">
    <citation type="submission" date="2018-04" db="EMBL/GenBank/DDBJ databases">
        <title>The genome of golden apple snail Pomacea canaliculata provides insight into stress tolerance and invasive adaptation.</title>
        <authorList>
            <person name="Liu C."/>
            <person name="Liu B."/>
            <person name="Ren Y."/>
            <person name="Zhang Y."/>
            <person name="Wang H."/>
            <person name="Li S."/>
            <person name="Jiang F."/>
            <person name="Yin L."/>
            <person name="Zhang G."/>
            <person name="Qian W."/>
            <person name="Fan W."/>
        </authorList>
    </citation>
    <scope>NUCLEOTIDE SEQUENCE [LARGE SCALE GENOMIC DNA]</scope>
    <source>
        <strain evidence="7">SZHN2017</strain>
        <tissue evidence="7">Muscle</tissue>
    </source>
</reference>
<dbReference type="Pfam" id="PF20700">
    <property type="entry name" value="Mutator"/>
    <property type="match status" value="1"/>
</dbReference>
<dbReference type="InterPro" id="IPR036236">
    <property type="entry name" value="Znf_C2H2_sf"/>
</dbReference>
<feature type="domain" description="C2H2-type" evidence="6">
    <location>
        <begin position="203"/>
        <end position="233"/>
    </location>
</feature>
<evidence type="ECO:0000256" key="5">
    <source>
        <dbReference type="PROSITE-ProRule" id="PRU00042"/>
    </source>
</evidence>